<dbReference type="PROSITE" id="PS00116">
    <property type="entry name" value="DNA_POLYMERASE_B"/>
    <property type="match status" value="1"/>
</dbReference>
<gene>
    <name evidence="10" type="ORF">C3L24_12730</name>
</gene>
<dbReference type="PRINTS" id="PR00106">
    <property type="entry name" value="DNAPOLB"/>
</dbReference>
<keyword evidence="7" id="KW-0235">DNA replication</keyword>
<dbReference type="PANTHER" id="PTHR10322:SF23">
    <property type="entry name" value="DNA POLYMERASE DELTA CATALYTIC SUBUNIT"/>
    <property type="match status" value="1"/>
</dbReference>
<evidence type="ECO:0000259" key="9">
    <source>
        <dbReference type="Pfam" id="PF03104"/>
    </source>
</evidence>
<dbReference type="GO" id="GO:0003887">
    <property type="term" value="F:DNA-directed DNA polymerase activity"/>
    <property type="evidence" value="ECO:0007669"/>
    <property type="project" value="UniProtKB-KW"/>
</dbReference>
<evidence type="ECO:0000259" key="8">
    <source>
        <dbReference type="Pfam" id="PF00136"/>
    </source>
</evidence>
<evidence type="ECO:0000256" key="1">
    <source>
        <dbReference type="ARBA" id="ARBA00005755"/>
    </source>
</evidence>
<dbReference type="InterPro" id="IPR023211">
    <property type="entry name" value="DNA_pol_palm_dom_sf"/>
</dbReference>
<dbReference type="InterPro" id="IPR017964">
    <property type="entry name" value="DNA-dir_DNA_pol_B_CS"/>
</dbReference>
<sequence>MNTAPQTFTAFLLTRQWRDTPDGIELDYWVSSEQGPLRLRLTRQQAVCFIGRETPLEPGRMRGLPAGRKTLDLTALNGEAVDALYFNRQGDLQRLRDLARERGVMLFESDIRASDRYLMERFITAPMAIQGRPLRRPGHLELIDPQIKAADHTPRLSYLSLDIETDGAGGEILSIAYCGQGHEAVLMQGHPDDWGGAPGIEWHPDERHLLLGFLERFSARDPDLILGWNLINFDLDQLERRCRRHRVPFTLGRGGEQARILQPQQPGQPRIASIPGRVALDGIDNLRAAFWSFDSFALGQVAHELLGRGKLIEASGGQKIAEIRRLFREDRPALAAYNLEDCRLVEAIFDRTDLLNFIIQRSLMTGLPLGRQGGSVAAFDNLYLPHLHRAAAVALDVGARTHDVSSPGGYVMDSRPGLYDNVLVLDFKSLYPSIIRTFMIDPLGMVRPGDDPIPGFLGAHFSRTGSILPGIITRLWQQRDTAKRDRNAALAQAIKIIMNSFYGVLGSSGCRFYDPRLASSITRRGHQIIQQSKDWIEEQGYPVIYGDTDSLFVLLGPGPSEQQAGASGRHLAKGLNQWWRERLHREFKVASALEIEFETHFIRFVMPTIRGAQTGSKKRYAGYIRNRSGALELKFKGLESVRSDWTPLARDFQRELYRLVFFDLPYRDYIRQTVEQLKRGELDPQLVYRKRLLRPLEEYQRNIPPHVQAARKLGRQARWISYLITSNGPEPLQARHSPIDYQHYIDRQLAPVADAILHFVDDRFERIAADQMGLFDDL</sequence>
<dbReference type="Gene3D" id="2.40.50.590">
    <property type="match status" value="2"/>
</dbReference>
<dbReference type="SMART" id="SM00486">
    <property type="entry name" value="POLBc"/>
    <property type="match status" value="1"/>
</dbReference>
<dbReference type="Gene3D" id="3.30.420.10">
    <property type="entry name" value="Ribonuclease H-like superfamily/Ribonuclease H"/>
    <property type="match status" value="1"/>
</dbReference>
<dbReference type="AlphaFoldDB" id="A0A6N4DNE0"/>
<dbReference type="Proteomes" id="UP000250928">
    <property type="component" value="Unassembled WGS sequence"/>
</dbReference>
<dbReference type="Gene3D" id="1.10.132.60">
    <property type="entry name" value="DNA polymerase family B, C-terminal domain"/>
    <property type="match status" value="1"/>
</dbReference>
<evidence type="ECO:0000256" key="7">
    <source>
        <dbReference type="RuleBase" id="RU000442"/>
    </source>
</evidence>
<organism evidence="10 11">
    <name type="scientific">Candidatus Sedimenticola endophacoides</name>
    <dbReference type="NCBI Taxonomy" id="2548426"/>
    <lineage>
        <taxon>Bacteria</taxon>
        <taxon>Pseudomonadati</taxon>
        <taxon>Pseudomonadota</taxon>
        <taxon>Gammaproteobacteria</taxon>
        <taxon>Chromatiales</taxon>
        <taxon>Sedimenticolaceae</taxon>
        <taxon>Sedimenticola</taxon>
    </lineage>
</organism>
<dbReference type="NCBIfam" id="NF004421">
    <property type="entry name" value="PRK05762.1-2"/>
    <property type="match status" value="1"/>
</dbReference>
<evidence type="ECO:0000256" key="3">
    <source>
        <dbReference type="ARBA" id="ARBA00022695"/>
    </source>
</evidence>
<dbReference type="Gene3D" id="3.90.1600.10">
    <property type="entry name" value="Palm domain of DNA polymerase"/>
    <property type="match status" value="2"/>
</dbReference>
<dbReference type="Pfam" id="PF03104">
    <property type="entry name" value="DNA_pol_B_exo1"/>
    <property type="match status" value="1"/>
</dbReference>
<evidence type="ECO:0000256" key="4">
    <source>
        <dbReference type="ARBA" id="ARBA00022932"/>
    </source>
</evidence>
<dbReference type="FunFam" id="3.90.1600.10:FF:000030">
    <property type="entry name" value="DNA polymerase II"/>
    <property type="match status" value="1"/>
</dbReference>
<comment type="catalytic activity">
    <reaction evidence="6 7">
        <text>DNA(n) + a 2'-deoxyribonucleoside 5'-triphosphate = DNA(n+1) + diphosphate</text>
        <dbReference type="Rhea" id="RHEA:22508"/>
        <dbReference type="Rhea" id="RHEA-COMP:17339"/>
        <dbReference type="Rhea" id="RHEA-COMP:17340"/>
        <dbReference type="ChEBI" id="CHEBI:33019"/>
        <dbReference type="ChEBI" id="CHEBI:61560"/>
        <dbReference type="ChEBI" id="CHEBI:173112"/>
        <dbReference type="EC" id="2.7.7.7"/>
    </reaction>
</comment>
<keyword evidence="4 7" id="KW-0239">DNA-directed DNA polymerase</keyword>
<dbReference type="CDD" id="cd05537">
    <property type="entry name" value="POLBc_Pol_II"/>
    <property type="match status" value="1"/>
</dbReference>
<dbReference type="InterPro" id="IPR012337">
    <property type="entry name" value="RNaseH-like_sf"/>
</dbReference>
<dbReference type="GO" id="GO:0045004">
    <property type="term" value="P:DNA replication proofreading"/>
    <property type="evidence" value="ECO:0007669"/>
    <property type="project" value="TreeGrafter"/>
</dbReference>
<evidence type="ECO:0000256" key="6">
    <source>
        <dbReference type="ARBA" id="ARBA00049244"/>
    </source>
</evidence>
<dbReference type="InterPro" id="IPR006133">
    <property type="entry name" value="DNA-dir_DNA_pol_B_exonuc"/>
</dbReference>
<dbReference type="EMBL" id="PQCO01000304">
    <property type="protein sequence ID" value="PUD98477.1"/>
    <property type="molecule type" value="Genomic_DNA"/>
</dbReference>
<keyword evidence="2 7" id="KW-0808">Transferase</keyword>
<comment type="caution">
    <text evidence="10">The sequence shown here is derived from an EMBL/GenBank/DDBJ whole genome shotgun (WGS) entry which is preliminary data.</text>
</comment>
<feature type="domain" description="DNA-directed DNA polymerase family B multifunctional" evidence="8">
    <location>
        <begin position="474"/>
        <end position="716"/>
    </location>
</feature>
<dbReference type="InterPro" id="IPR043502">
    <property type="entry name" value="DNA/RNA_pol_sf"/>
</dbReference>
<reference evidence="10 11" key="1">
    <citation type="submission" date="2018-01" db="EMBL/GenBank/DDBJ databases">
        <title>Novel co-symbiosis in the lucinid bivalve Phacoides pectinatus.</title>
        <authorList>
            <person name="Lim S.J."/>
            <person name="Davis B.G."/>
            <person name="Gill D.E."/>
            <person name="Engel A.S."/>
            <person name="Anderson L.C."/>
            <person name="Campbell B.J."/>
        </authorList>
    </citation>
    <scope>NUCLEOTIDE SEQUENCE [LARGE SCALE GENOMIC DNA]</scope>
    <source>
        <strain evidence="10">N3_P5</strain>
    </source>
</reference>
<dbReference type="GO" id="GO:0008296">
    <property type="term" value="F:3'-5'-DNA exonuclease activity"/>
    <property type="evidence" value="ECO:0007669"/>
    <property type="project" value="TreeGrafter"/>
</dbReference>
<dbReference type="SUPFAM" id="SSF56672">
    <property type="entry name" value="DNA/RNA polymerases"/>
    <property type="match status" value="1"/>
</dbReference>
<dbReference type="InterPro" id="IPR042087">
    <property type="entry name" value="DNA_pol_B_thumb"/>
</dbReference>
<comment type="similarity">
    <text evidence="1 7">Belongs to the DNA polymerase type-B family.</text>
</comment>
<dbReference type="InterPro" id="IPR006134">
    <property type="entry name" value="DNA-dir_DNA_pol_B_multi_dom"/>
</dbReference>
<evidence type="ECO:0000313" key="10">
    <source>
        <dbReference type="EMBL" id="PUD98477.1"/>
    </source>
</evidence>
<accession>A0A6N4DNE0</accession>
<dbReference type="InterPro" id="IPR050240">
    <property type="entry name" value="DNA_pol_type-B"/>
</dbReference>
<dbReference type="SUPFAM" id="SSF53098">
    <property type="entry name" value="Ribonuclease H-like"/>
    <property type="match status" value="1"/>
</dbReference>
<dbReference type="Pfam" id="PF00136">
    <property type="entry name" value="DNA_pol_B"/>
    <property type="match status" value="2"/>
</dbReference>
<dbReference type="EC" id="2.7.7.7" evidence="7"/>
<dbReference type="Pfam" id="PF21474">
    <property type="entry name" value="DNApolII_N"/>
    <property type="match status" value="1"/>
</dbReference>
<proteinExistence type="inferred from homology"/>
<name>A0A6N4DNE0_9GAMM</name>
<feature type="domain" description="DNA-directed DNA polymerase family B exonuclease" evidence="9">
    <location>
        <begin position="107"/>
        <end position="281"/>
    </location>
</feature>
<evidence type="ECO:0000256" key="2">
    <source>
        <dbReference type="ARBA" id="ARBA00022679"/>
    </source>
</evidence>
<evidence type="ECO:0000313" key="11">
    <source>
        <dbReference type="Proteomes" id="UP000250928"/>
    </source>
</evidence>
<dbReference type="GO" id="GO:0000166">
    <property type="term" value="F:nucleotide binding"/>
    <property type="evidence" value="ECO:0007669"/>
    <property type="project" value="InterPro"/>
</dbReference>
<protein>
    <recommendedName>
        <fullName evidence="7">DNA polymerase</fullName>
        <ecNumber evidence="7">2.7.7.7</ecNumber>
    </recommendedName>
</protein>
<dbReference type="InterPro" id="IPR006172">
    <property type="entry name" value="DNA-dir_DNA_pol_B"/>
</dbReference>
<evidence type="ECO:0000256" key="5">
    <source>
        <dbReference type="ARBA" id="ARBA00023125"/>
    </source>
</evidence>
<dbReference type="PANTHER" id="PTHR10322">
    <property type="entry name" value="DNA POLYMERASE CATALYTIC SUBUNIT"/>
    <property type="match status" value="1"/>
</dbReference>
<keyword evidence="5 7" id="KW-0238">DNA-binding</keyword>
<keyword evidence="3 7" id="KW-0548">Nucleotidyltransferase</keyword>
<feature type="domain" description="DNA-directed DNA polymerase family B multifunctional" evidence="8">
    <location>
        <begin position="393"/>
        <end position="439"/>
    </location>
</feature>
<dbReference type="InterPro" id="IPR036397">
    <property type="entry name" value="RNaseH_sf"/>
</dbReference>
<dbReference type="GO" id="GO:0009432">
    <property type="term" value="P:SOS response"/>
    <property type="evidence" value="ECO:0007669"/>
    <property type="project" value="TreeGrafter"/>
</dbReference>
<dbReference type="GO" id="GO:0003677">
    <property type="term" value="F:DNA binding"/>
    <property type="evidence" value="ECO:0007669"/>
    <property type="project" value="UniProtKB-KW"/>
</dbReference>